<protein>
    <submittedName>
        <fullName evidence="6">Translation initiation factor eIF-3b like protein</fullName>
    </submittedName>
</protein>
<evidence type="ECO:0000313" key="7">
    <source>
        <dbReference type="Proteomes" id="UP001211907"/>
    </source>
</evidence>
<evidence type="ECO:0000256" key="2">
    <source>
        <dbReference type="ARBA" id="ARBA00022540"/>
    </source>
</evidence>
<comment type="caution">
    <text evidence="6">The sequence shown here is derived from an EMBL/GenBank/DDBJ whole genome shotgun (WGS) entry which is preliminary data.</text>
</comment>
<sequence>MGLLNKKSIKIENVQAFEWSPTENVISYWKPEPDVGNIPACVTLMKLPHREIVRTKNLFNVVNAQLAWQSAGNIFLHNLEVFRKKEKDVRVDVIELNATEKITGVFWEPNGDRFALIGFEGTAKINSHFYERNAAPPAGKKNYPTISAILGGARFLKTLDRKGINQVVWSPKGRIAVLAGVRAFQGDIEFWDLTMLAAGNHYTCTDLEWDPTGRPRPPTPLTGGKQKTVKKNFKEINWLKESDLHNEILGIDGTSDSRTQEIEEYVDEIIEEIEEVVLNNDDGVND</sequence>
<keyword evidence="3" id="KW-0694">RNA-binding</keyword>
<evidence type="ECO:0000259" key="5">
    <source>
        <dbReference type="Pfam" id="PF08662"/>
    </source>
</evidence>
<dbReference type="AlphaFoldDB" id="A0AAD5TAV7"/>
<dbReference type="Proteomes" id="UP001211907">
    <property type="component" value="Unassembled WGS sequence"/>
</dbReference>
<organism evidence="6 7">
    <name type="scientific">Physocladia obscura</name>
    <dbReference type="NCBI Taxonomy" id="109957"/>
    <lineage>
        <taxon>Eukaryota</taxon>
        <taxon>Fungi</taxon>
        <taxon>Fungi incertae sedis</taxon>
        <taxon>Chytridiomycota</taxon>
        <taxon>Chytridiomycota incertae sedis</taxon>
        <taxon>Chytridiomycetes</taxon>
        <taxon>Chytridiales</taxon>
        <taxon>Chytriomycetaceae</taxon>
        <taxon>Physocladia</taxon>
    </lineage>
</organism>
<keyword evidence="2 6" id="KW-0396">Initiation factor</keyword>
<reference evidence="6" key="1">
    <citation type="submission" date="2020-05" db="EMBL/GenBank/DDBJ databases">
        <title>Phylogenomic resolution of chytrid fungi.</title>
        <authorList>
            <person name="Stajich J.E."/>
            <person name="Amses K."/>
            <person name="Simmons R."/>
            <person name="Seto K."/>
            <person name="Myers J."/>
            <person name="Bonds A."/>
            <person name="Quandt C.A."/>
            <person name="Barry K."/>
            <person name="Liu P."/>
            <person name="Grigoriev I."/>
            <person name="Longcore J.E."/>
            <person name="James T.Y."/>
        </authorList>
    </citation>
    <scope>NUCLEOTIDE SEQUENCE</scope>
    <source>
        <strain evidence="6">JEL0513</strain>
    </source>
</reference>
<dbReference type="PANTHER" id="PTHR14068:SF0">
    <property type="entry name" value="EUKARYOTIC TRANSLATION INITIATION FACTOR 3 SUBUNIT B"/>
    <property type="match status" value="1"/>
</dbReference>
<keyword evidence="4" id="KW-0648">Protein biosynthesis</keyword>
<dbReference type="PANTHER" id="PTHR14068">
    <property type="entry name" value="EUKARYOTIC TRANSLATION INITIATION FACTOR 3 EIF3 -RELATED"/>
    <property type="match status" value="1"/>
</dbReference>
<dbReference type="GO" id="GO:0003723">
    <property type="term" value="F:RNA binding"/>
    <property type="evidence" value="ECO:0007669"/>
    <property type="project" value="UniProtKB-KW"/>
</dbReference>
<dbReference type="SUPFAM" id="SSF82171">
    <property type="entry name" value="DPP6 N-terminal domain-like"/>
    <property type="match status" value="1"/>
</dbReference>
<dbReference type="InterPro" id="IPR013979">
    <property type="entry name" value="TIF_beta_prop-like"/>
</dbReference>
<dbReference type="InterPro" id="IPR011400">
    <property type="entry name" value="EIF3B"/>
</dbReference>
<feature type="domain" description="Translation initiation factor beta propellor-like" evidence="5">
    <location>
        <begin position="69"/>
        <end position="214"/>
    </location>
</feature>
<dbReference type="EMBL" id="JADGJH010000091">
    <property type="protein sequence ID" value="KAJ3138507.1"/>
    <property type="molecule type" value="Genomic_DNA"/>
</dbReference>
<keyword evidence="7" id="KW-1185">Reference proteome</keyword>
<dbReference type="InterPro" id="IPR015943">
    <property type="entry name" value="WD40/YVTN_repeat-like_dom_sf"/>
</dbReference>
<dbReference type="GO" id="GO:0005852">
    <property type="term" value="C:eukaryotic translation initiation factor 3 complex"/>
    <property type="evidence" value="ECO:0007669"/>
    <property type="project" value="InterPro"/>
</dbReference>
<evidence type="ECO:0000256" key="4">
    <source>
        <dbReference type="ARBA" id="ARBA00022917"/>
    </source>
</evidence>
<gene>
    <name evidence="6" type="primary">EIF3B</name>
    <name evidence="6" type="ORF">HK100_012528</name>
</gene>
<evidence type="ECO:0000256" key="3">
    <source>
        <dbReference type="ARBA" id="ARBA00022884"/>
    </source>
</evidence>
<dbReference type="Pfam" id="PF08662">
    <property type="entry name" value="eIF2A"/>
    <property type="match status" value="1"/>
</dbReference>
<dbReference type="Gene3D" id="2.130.10.10">
    <property type="entry name" value="YVTN repeat-like/Quinoprotein amine dehydrogenase"/>
    <property type="match status" value="1"/>
</dbReference>
<evidence type="ECO:0000313" key="6">
    <source>
        <dbReference type="EMBL" id="KAJ3138507.1"/>
    </source>
</evidence>
<proteinExistence type="predicted"/>
<keyword evidence="1" id="KW-0963">Cytoplasm</keyword>
<evidence type="ECO:0000256" key="1">
    <source>
        <dbReference type="ARBA" id="ARBA00022490"/>
    </source>
</evidence>
<dbReference type="GO" id="GO:0003743">
    <property type="term" value="F:translation initiation factor activity"/>
    <property type="evidence" value="ECO:0007669"/>
    <property type="project" value="UniProtKB-KW"/>
</dbReference>
<dbReference type="GO" id="GO:0031369">
    <property type="term" value="F:translation initiation factor binding"/>
    <property type="evidence" value="ECO:0007669"/>
    <property type="project" value="InterPro"/>
</dbReference>
<accession>A0AAD5TAV7</accession>
<name>A0AAD5TAV7_9FUNG</name>